<dbReference type="InterPro" id="IPR004045">
    <property type="entry name" value="Glutathione_S-Trfase_N"/>
</dbReference>
<dbReference type="SUPFAM" id="SSF52833">
    <property type="entry name" value="Thioredoxin-like"/>
    <property type="match status" value="1"/>
</dbReference>
<dbReference type="InterPro" id="IPR036249">
    <property type="entry name" value="Thioredoxin-like_sf"/>
</dbReference>
<dbReference type="RefSeq" id="WP_261501813.1">
    <property type="nucleotide sequence ID" value="NZ_JAODYH010000010.1"/>
</dbReference>
<dbReference type="Proteomes" id="UP001525968">
    <property type="component" value="Unassembled WGS sequence"/>
</dbReference>
<dbReference type="SUPFAM" id="SSF47616">
    <property type="entry name" value="GST C-terminal domain-like"/>
    <property type="match status" value="1"/>
</dbReference>
<dbReference type="PANTHER" id="PTHR43968">
    <property type="match status" value="1"/>
</dbReference>
<protein>
    <submittedName>
        <fullName evidence="3">Glutathione S-transferase</fullName>
    </submittedName>
</protein>
<dbReference type="PROSITE" id="PS50405">
    <property type="entry name" value="GST_CTER"/>
    <property type="match status" value="1"/>
</dbReference>
<keyword evidence="4" id="KW-1185">Reference proteome</keyword>
<evidence type="ECO:0000259" key="2">
    <source>
        <dbReference type="PROSITE" id="PS50405"/>
    </source>
</evidence>
<dbReference type="EMBL" id="JAODYH010000010">
    <property type="protein sequence ID" value="MCT9812566.1"/>
    <property type="molecule type" value="Genomic_DNA"/>
</dbReference>
<name>A0ABT2PRS1_9BURK</name>
<accession>A0ABT2PRS1</accession>
<dbReference type="Gene3D" id="3.40.30.10">
    <property type="entry name" value="Glutaredoxin"/>
    <property type="match status" value="1"/>
</dbReference>
<reference evidence="3 4" key="1">
    <citation type="submission" date="2022-09" db="EMBL/GenBank/DDBJ databases">
        <title>Draft genome of isolate Be4.</title>
        <authorList>
            <person name="Sanchez-Castro I."/>
            <person name="Martinez-Rodriguez P."/>
            <person name="Descostes M."/>
            <person name="Merroun M."/>
        </authorList>
    </citation>
    <scope>NUCLEOTIDE SEQUENCE [LARGE SCALE GENOMIC DNA]</scope>
    <source>
        <strain evidence="3 4">Be4</strain>
    </source>
</reference>
<evidence type="ECO:0000313" key="4">
    <source>
        <dbReference type="Proteomes" id="UP001525968"/>
    </source>
</evidence>
<gene>
    <name evidence="3" type="ORF">N0K08_18195</name>
</gene>
<evidence type="ECO:0000259" key="1">
    <source>
        <dbReference type="PROSITE" id="PS50404"/>
    </source>
</evidence>
<dbReference type="InterPro" id="IPR050983">
    <property type="entry name" value="GST_Omega/HSP26"/>
</dbReference>
<dbReference type="Pfam" id="PF13417">
    <property type="entry name" value="GST_N_3"/>
    <property type="match status" value="1"/>
</dbReference>
<feature type="domain" description="GST N-terminal" evidence="1">
    <location>
        <begin position="1"/>
        <end position="75"/>
    </location>
</feature>
<dbReference type="PROSITE" id="PS50404">
    <property type="entry name" value="GST_NTER"/>
    <property type="match status" value="1"/>
</dbReference>
<sequence>MLQLCGFSASNYYNKVKLALLEKGVAFEEKLAWLGETDPSASPLGKVPYMITPQGPLSESAVMLEYIEAAHPAHPLLPADPFAAAKVRELCLYLDLHLELVARNLYPQAFFGGKISDNVRDRSMAQLEKSSKALGQLARWSPFIAGEQFSLADCTAIVHLPLISAASKIVGGRDVLADLPVRDYLARMGERPTVQKLQADRKTSTADMMARNATRSAAAAATAA</sequence>
<dbReference type="InterPro" id="IPR010987">
    <property type="entry name" value="Glutathione-S-Trfase_C-like"/>
</dbReference>
<dbReference type="InterPro" id="IPR036282">
    <property type="entry name" value="Glutathione-S-Trfase_C_sf"/>
</dbReference>
<evidence type="ECO:0000313" key="3">
    <source>
        <dbReference type="EMBL" id="MCT9812566.1"/>
    </source>
</evidence>
<dbReference type="PANTHER" id="PTHR43968:SF6">
    <property type="entry name" value="GLUTATHIONE S-TRANSFERASE OMEGA"/>
    <property type="match status" value="1"/>
</dbReference>
<comment type="caution">
    <text evidence="3">The sequence shown here is derived from an EMBL/GenBank/DDBJ whole genome shotgun (WGS) entry which is preliminary data.</text>
</comment>
<dbReference type="CDD" id="cd00570">
    <property type="entry name" value="GST_N_family"/>
    <property type="match status" value="1"/>
</dbReference>
<proteinExistence type="predicted"/>
<feature type="domain" description="GST C-terminal" evidence="2">
    <location>
        <begin position="80"/>
        <end position="216"/>
    </location>
</feature>
<dbReference type="Gene3D" id="1.20.1050.10">
    <property type="match status" value="1"/>
</dbReference>
<organism evidence="3 4">
    <name type="scientific">Acidovorax bellezanensis</name>
    <dbReference type="NCBI Taxonomy" id="2976702"/>
    <lineage>
        <taxon>Bacteria</taxon>
        <taxon>Pseudomonadati</taxon>
        <taxon>Pseudomonadota</taxon>
        <taxon>Betaproteobacteria</taxon>
        <taxon>Burkholderiales</taxon>
        <taxon>Comamonadaceae</taxon>
        <taxon>Acidovorax</taxon>
    </lineage>
</organism>